<name>A0A6A6Y199_9PEZI</name>
<dbReference type="AlphaFoldDB" id="A0A6A6Y199"/>
<reference evidence="2 4" key="1">
    <citation type="journal article" date="2020" name="Stud. Mycol.">
        <title>101 Dothideomycetes genomes: a test case for predicting lifestyles and emergence of pathogens.</title>
        <authorList>
            <person name="Haridas S."/>
            <person name="Albert R."/>
            <person name="Binder M."/>
            <person name="Bloem J."/>
            <person name="Labutti K."/>
            <person name="Salamov A."/>
            <person name="Andreopoulos B."/>
            <person name="Baker S."/>
            <person name="Barry K."/>
            <person name="Bills G."/>
            <person name="Bluhm B."/>
            <person name="Cannon C."/>
            <person name="Castanera R."/>
            <person name="Culley D."/>
            <person name="Daum C."/>
            <person name="Ezra D."/>
            <person name="Gonzalez J."/>
            <person name="Henrissat B."/>
            <person name="Kuo A."/>
            <person name="Liang C."/>
            <person name="Lipzen A."/>
            <person name="Lutzoni F."/>
            <person name="Magnuson J."/>
            <person name="Mondo S."/>
            <person name="Nolan M."/>
            <person name="Ohm R."/>
            <person name="Pangilinan J."/>
            <person name="Park H.-J."/>
            <person name="Ramirez L."/>
            <person name="Alfaro M."/>
            <person name="Sun H."/>
            <person name="Tritt A."/>
            <person name="Yoshinaga Y."/>
            <person name="Zwiers L.-H."/>
            <person name="Turgeon B."/>
            <person name="Goodwin S."/>
            <person name="Spatafora J."/>
            <person name="Crous P."/>
            <person name="Grigoriev I."/>
        </authorList>
    </citation>
    <scope>NUCLEOTIDE SEQUENCE</scope>
    <source>
        <strain evidence="2 4">CBS 304.34</strain>
    </source>
</reference>
<gene>
    <name evidence="2 4" type="ORF">BDZ99DRAFT_527309</name>
</gene>
<feature type="region of interest" description="Disordered" evidence="1">
    <location>
        <begin position="119"/>
        <end position="166"/>
    </location>
</feature>
<evidence type="ECO:0000313" key="2">
    <source>
        <dbReference type="EMBL" id="KAF2802581.1"/>
    </source>
</evidence>
<reference evidence="4" key="2">
    <citation type="submission" date="2020-04" db="EMBL/GenBank/DDBJ databases">
        <authorList>
            <consortium name="NCBI Genome Project"/>
        </authorList>
    </citation>
    <scope>NUCLEOTIDE SEQUENCE</scope>
    <source>
        <strain evidence="4">CBS 304.34</strain>
    </source>
</reference>
<evidence type="ECO:0000256" key="1">
    <source>
        <dbReference type="SAM" id="MobiDB-lite"/>
    </source>
</evidence>
<dbReference type="GeneID" id="54467132"/>
<dbReference type="Proteomes" id="UP000504636">
    <property type="component" value="Unplaced"/>
</dbReference>
<evidence type="ECO:0000313" key="4">
    <source>
        <dbReference type="RefSeq" id="XP_033569545.1"/>
    </source>
</evidence>
<protein>
    <submittedName>
        <fullName evidence="2 4">Uncharacterized protein</fullName>
    </submittedName>
</protein>
<organism evidence="2">
    <name type="scientific">Mytilinidion resinicola</name>
    <dbReference type="NCBI Taxonomy" id="574789"/>
    <lineage>
        <taxon>Eukaryota</taxon>
        <taxon>Fungi</taxon>
        <taxon>Dikarya</taxon>
        <taxon>Ascomycota</taxon>
        <taxon>Pezizomycotina</taxon>
        <taxon>Dothideomycetes</taxon>
        <taxon>Pleosporomycetidae</taxon>
        <taxon>Mytilinidiales</taxon>
        <taxon>Mytilinidiaceae</taxon>
        <taxon>Mytilinidion</taxon>
    </lineage>
</organism>
<keyword evidence="3" id="KW-1185">Reference proteome</keyword>
<proteinExistence type="predicted"/>
<dbReference type="OrthoDB" id="10638926at2759"/>
<dbReference type="EMBL" id="MU003722">
    <property type="protein sequence ID" value="KAF2802581.1"/>
    <property type="molecule type" value="Genomic_DNA"/>
</dbReference>
<sequence length="166" mass="18593">MVNIPHLAGFLSWSIGLTLRNADVTPIRSPSWPDILGGASSGKGEWGVNVRARSIYYPTERPLNSIHHQLSPTVLKKLLFPRSQSKFRISKTTNFQQPTETMGELADQHTEDSYIEWMEEEMQEEEDRAAEEARNDEAEAQAEQEAGEAQAEHEAEEASSGGEPRN</sequence>
<feature type="compositionally biased region" description="Acidic residues" evidence="1">
    <location>
        <begin position="119"/>
        <end position="129"/>
    </location>
</feature>
<accession>A0A6A6Y199</accession>
<evidence type="ECO:0000313" key="3">
    <source>
        <dbReference type="Proteomes" id="UP000504636"/>
    </source>
</evidence>
<dbReference type="RefSeq" id="XP_033569545.1">
    <property type="nucleotide sequence ID" value="XM_033726239.1"/>
</dbReference>
<reference evidence="4" key="3">
    <citation type="submission" date="2025-04" db="UniProtKB">
        <authorList>
            <consortium name="RefSeq"/>
        </authorList>
    </citation>
    <scope>IDENTIFICATION</scope>
    <source>
        <strain evidence="4">CBS 304.34</strain>
    </source>
</reference>